<dbReference type="EMBL" id="JABWPM010000008">
    <property type="protein sequence ID" value="NUY96815.1"/>
    <property type="molecule type" value="Genomic_DNA"/>
</dbReference>
<evidence type="ECO:0000313" key="2">
    <source>
        <dbReference type="Proteomes" id="UP000566985"/>
    </source>
</evidence>
<name>A0A7Y6NE21_9GAMM</name>
<comment type="caution">
    <text evidence="1">The sequence shown here is derived from an EMBL/GenBank/DDBJ whole genome shotgun (WGS) entry which is preliminary data.</text>
</comment>
<organism evidence="1 2">
    <name type="scientific">Pantoea brenneri</name>
    <dbReference type="NCBI Taxonomy" id="472694"/>
    <lineage>
        <taxon>Bacteria</taxon>
        <taxon>Pseudomonadati</taxon>
        <taxon>Pseudomonadota</taxon>
        <taxon>Gammaproteobacteria</taxon>
        <taxon>Enterobacterales</taxon>
        <taxon>Erwiniaceae</taxon>
        <taxon>Pantoea</taxon>
    </lineage>
</organism>
<evidence type="ECO:0000313" key="1">
    <source>
        <dbReference type="EMBL" id="NUY96815.1"/>
    </source>
</evidence>
<protein>
    <recommendedName>
        <fullName evidence="3">DUF2570 domain-containing protein</fullName>
    </recommendedName>
</protein>
<evidence type="ECO:0008006" key="3">
    <source>
        <dbReference type="Google" id="ProtNLM"/>
    </source>
</evidence>
<dbReference type="RefSeq" id="WP_164092179.1">
    <property type="nucleotide sequence ID" value="NZ_JABWPE010000009.1"/>
</dbReference>
<dbReference type="Proteomes" id="UP000566985">
    <property type="component" value="Unassembled WGS sequence"/>
</dbReference>
<gene>
    <name evidence="1" type="ORF">HU668_10130</name>
</gene>
<sequence length="127" mass="14319">MKVSIAGGLIIVIIIGWAAEHFHHELLMAKKAELAVRKELQRSQSVLHNTMAAVTLFRDITRITHEDRQRNHAESEKRIARIRREVHEDACAHQPVPAAVTDQLRAHRERIRARSRRSGSTGIAGGV</sequence>
<reference evidence="1 2" key="1">
    <citation type="submission" date="2020-05" db="EMBL/GenBank/DDBJ databases">
        <title>Whole Genome Sequences of Enterobacteriales Associated with the International Space Station.</title>
        <authorList>
            <person name="Bharadwaj A."/>
            <person name="Daudu R."/>
            <person name="Singh N."/>
            <person name="Wood J."/>
            <person name="Debieu M."/>
            <person name="Mason C."/>
            <person name="Wang C."/>
            <person name="Venkateswaran K."/>
        </authorList>
    </citation>
    <scope>NUCLEOTIDE SEQUENCE [LARGE SCALE GENOMIC DNA]</scope>
    <source>
        <strain evidence="1 2">IF5SW-B1</strain>
    </source>
</reference>
<dbReference type="AlphaFoldDB" id="A0A7Y6NE21"/>
<dbReference type="GeneID" id="57345520"/>
<proteinExistence type="predicted"/>
<accession>A0A7Y6NE21</accession>